<comment type="caution">
    <text evidence="1">The sequence shown here is derived from an EMBL/GenBank/DDBJ whole genome shotgun (WGS) entry which is preliminary data.</text>
</comment>
<sequence length="327" mass="38171">MITTKEDYKNLFHNVHELIHKSHLSSLFSFEIFDSFPNNIGDKLREDFNNEIKYTLSEFNLYSQGVQNPKEIIGERTESILNGQFFTYPFYKIQEIAKKNHEAPISLMGLNGIPLAIYNVDFESVISEKQLVYFVGLIEGFILDSVRVLYYNKEHHIEQHIIEPPLSVLRTSADYENLKIQRIIDITERKWGAGSFTTRFDRLNTKFGINLGFDPILLNLFDEANLLRNCILHNGAKVSSDYYSAIGVHKGLNIGDKLNVSRYFNEALYYLSLDLVKKLYCQIESHSFYDSPEQSFTIADTDFNYFKDTMLDNNNWIYKRLHEKGIY</sequence>
<proteinExistence type="predicted"/>
<gene>
    <name evidence="1" type="ORF">ACFS5J_00025</name>
</gene>
<reference evidence="2" key="1">
    <citation type="journal article" date="2019" name="Int. J. Syst. Evol. Microbiol.">
        <title>The Global Catalogue of Microorganisms (GCM) 10K type strain sequencing project: providing services to taxonomists for standard genome sequencing and annotation.</title>
        <authorList>
            <consortium name="The Broad Institute Genomics Platform"/>
            <consortium name="The Broad Institute Genome Sequencing Center for Infectious Disease"/>
            <person name="Wu L."/>
            <person name="Ma J."/>
        </authorList>
    </citation>
    <scope>NUCLEOTIDE SEQUENCE [LARGE SCALE GENOMIC DNA]</scope>
    <source>
        <strain evidence="2">KCTC 22671</strain>
    </source>
</reference>
<accession>A0ABW5YHE0</accession>
<organism evidence="1 2">
    <name type="scientific">Flavobacterium chuncheonense</name>
    <dbReference type="NCBI Taxonomy" id="2026653"/>
    <lineage>
        <taxon>Bacteria</taxon>
        <taxon>Pseudomonadati</taxon>
        <taxon>Bacteroidota</taxon>
        <taxon>Flavobacteriia</taxon>
        <taxon>Flavobacteriales</taxon>
        <taxon>Flavobacteriaceae</taxon>
        <taxon>Flavobacterium</taxon>
    </lineage>
</organism>
<evidence type="ECO:0008006" key="3">
    <source>
        <dbReference type="Google" id="ProtNLM"/>
    </source>
</evidence>
<dbReference type="Proteomes" id="UP001597534">
    <property type="component" value="Unassembled WGS sequence"/>
</dbReference>
<protein>
    <recommendedName>
        <fullName evidence="3">Apea-like HEPN domain-containing protein</fullName>
    </recommendedName>
</protein>
<dbReference type="EMBL" id="JBHUPC010000003">
    <property type="protein sequence ID" value="MFD2890403.1"/>
    <property type="molecule type" value="Genomic_DNA"/>
</dbReference>
<evidence type="ECO:0000313" key="1">
    <source>
        <dbReference type="EMBL" id="MFD2890403.1"/>
    </source>
</evidence>
<keyword evidence="2" id="KW-1185">Reference proteome</keyword>
<evidence type="ECO:0000313" key="2">
    <source>
        <dbReference type="Proteomes" id="UP001597534"/>
    </source>
</evidence>
<name>A0ABW5YHE0_9FLAO</name>
<dbReference type="RefSeq" id="WP_379809836.1">
    <property type="nucleotide sequence ID" value="NZ_JBHUPC010000003.1"/>
</dbReference>